<evidence type="ECO:0000256" key="1">
    <source>
        <dbReference type="SAM" id="Phobius"/>
    </source>
</evidence>
<dbReference type="Gene3D" id="2.60.40.10">
    <property type="entry name" value="Immunoglobulins"/>
    <property type="match status" value="1"/>
</dbReference>
<dbReference type="AlphaFoldDB" id="A0A2H0UJV2"/>
<dbReference type="Proteomes" id="UP000229526">
    <property type="component" value="Unassembled WGS sequence"/>
</dbReference>
<evidence type="ECO:0008006" key="4">
    <source>
        <dbReference type="Google" id="ProtNLM"/>
    </source>
</evidence>
<proteinExistence type="predicted"/>
<sequence length="550" mass="60501">MKILTSQSYSGRRPSLLLNIILIGSVFLIGLFFYSPASAQSADHIQNVFFGQDDGGDYISLDWVSSAPRNFGCERDAVTVWLNRTSPFGTSEGAITGGAQIIGDFYPNHTPSYSGFGKYGFASGFPSASCGTGEPILSTRLPQTLKAYLNPGWSPEQISFSADDFITVQINRYTYNIGFSTLIYNDPVQYYYEAPEEPLPALPFENVQLGYDENDKLVLDFDWVGVSRNIGLVAGINGQVRYDQQASFSADSSKDVSLTLENSFNQNHPIGTLFWLDSNIDLERGQHYTLPIVGLHRWQPTTGSIGCRSSSCSPLPKSSVDPFVGREFNSDDYLTFAFTDLEKSYALSDPTHYTFSEPQDVLPPEITVDSPEAKDYLRSDGLPIQVSASDDLSGLDSLSVSLDGETLSDGTESVDLFLLPLGDHTLSIQATDLAGNSVTETVSFRVVATASGLLADLERAYALGWISSKGSYTELHEAAEKVVKLTEEAEALGDGSSKKDQKQVEVKNDQIYKKLTKDLLESIEKYYPQDKLNQQARDVLVEDINWLLNN</sequence>
<name>A0A2H0UJV2_9BACT</name>
<organism evidence="2 3">
    <name type="scientific">Candidatus Harrisonbacteria bacterium CG10_big_fil_rev_8_21_14_0_10_49_15</name>
    <dbReference type="NCBI Taxonomy" id="1974587"/>
    <lineage>
        <taxon>Bacteria</taxon>
        <taxon>Candidatus Harrisoniibacteriota</taxon>
    </lineage>
</organism>
<keyword evidence="1" id="KW-0472">Membrane</keyword>
<keyword evidence="1" id="KW-0812">Transmembrane</keyword>
<dbReference type="EMBL" id="PFBD01000028">
    <property type="protein sequence ID" value="PIR86683.1"/>
    <property type="molecule type" value="Genomic_DNA"/>
</dbReference>
<accession>A0A2H0UJV2</accession>
<keyword evidence="1" id="KW-1133">Transmembrane helix</keyword>
<gene>
    <name evidence="2" type="ORF">COU11_04195</name>
</gene>
<comment type="caution">
    <text evidence="2">The sequence shown here is derived from an EMBL/GenBank/DDBJ whole genome shotgun (WGS) entry which is preliminary data.</text>
</comment>
<evidence type="ECO:0000313" key="3">
    <source>
        <dbReference type="Proteomes" id="UP000229526"/>
    </source>
</evidence>
<reference evidence="3" key="1">
    <citation type="submission" date="2017-09" db="EMBL/GenBank/DDBJ databases">
        <title>Depth-based differentiation of microbial function through sediment-hosted aquifers and enrichment of novel symbionts in the deep terrestrial subsurface.</title>
        <authorList>
            <person name="Probst A.J."/>
            <person name="Ladd B."/>
            <person name="Jarett J.K."/>
            <person name="Geller-Mcgrath D.E."/>
            <person name="Sieber C.M.K."/>
            <person name="Emerson J.B."/>
            <person name="Anantharaman K."/>
            <person name="Thomas B.C."/>
            <person name="Malmstrom R."/>
            <person name="Stieglmeier M."/>
            <person name="Klingl A."/>
            <person name="Woyke T."/>
            <person name="Ryan C.M."/>
            <person name="Banfield J.F."/>
        </authorList>
    </citation>
    <scope>NUCLEOTIDE SEQUENCE [LARGE SCALE GENOMIC DNA]</scope>
</reference>
<feature type="transmembrane region" description="Helical" evidence="1">
    <location>
        <begin position="16"/>
        <end position="34"/>
    </location>
</feature>
<evidence type="ECO:0000313" key="2">
    <source>
        <dbReference type="EMBL" id="PIR86683.1"/>
    </source>
</evidence>
<dbReference type="InterPro" id="IPR013783">
    <property type="entry name" value="Ig-like_fold"/>
</dbReference>
<protein>
    <recommendedName>
        <fullName evidence="4">Bacterial Ig-like domain-containing protein</fullName>
    </recommendedName>
</protein>